<evidence type="ECO:0000313" key="3">
    <source>
        <dbReference type="EMBL" id="KFD68295.1"/>
    </source>
</evidence>
<feature type="compositionally biased region" description="Polar residues" evidence="1">
    <location>
        <begin position="14"/>
        <end position="30"/>
    </location>
</feature>
<keyword evidence="4" id="KW-1185">Reference proteome</keyword>
<proteinExistence type="predicted"/>
<dbReference type="EMBL" id="KL367506">
    <property type="protein sequence ID" value="KFD68295.1"/>
    <property type="molecule type" value="Genomic_DNA"/>
</dbReference>
<name>A0A085MFF0_9BILA</name>
<reference evidence="2 4" key="1">
    <citation type="journal article" date="2014" name="Nat. Genet.">
        <title>Genome and transcriptome of the porcine whipworm Trichuris suis.</title>
        <authorList>
            <person name="Jex A.R."/>
            <person name="Nejsum P."/>
            <person name="Schwarz E.M."/>
            <person name="Hu L."/>
            <person name="Young N.D."/>
            <person name="Hall R.S."/>
            <person name="Korhonen P.K."/>
            <person name="Liao S."/>
            <person name="Thamsborg S."/>
            <person name="Xia J."/>
            <person name="Xu P."/>
            <person name="Wang S."/>
            <person name="Scheerlinck J.P."/>
            <person name="Hofmann A."/>
            <person name="Sternberg P.W."/>
            <person name="Wang J."/>
            <person name="Gasser R.B."/>
        </authorList>
    </citation>
    <scope>NUCLEOTIDE SEQUENCE [LARGE SCALE GENOMIC DNA]</scope>
    <source>
        <strain evidence="3">DCEP-RM93F</strain>
        <strain evidence="2">DCEP-RM93M</strain>
    </source>
</reference>
<organism evidence="2 4">
    <name type="scientific">Trichuris suis</name>
    <name type="common">pig whipworm</name>
    <dbReference type="NCBI Taxonomy" id="68888"/>
    <lineage>
        <taxon>Eukaryota</taxon>
        <taxon>Metazoa</taxon>
        <taxon>Ecdysozoa</taxon>
        <taxon>Nematoda</taxon>
        <taxon>Enoplea</taxon>
        <taxon>Dorylaimia</taxon>
        <taxon>Trichinellida</taxon>
        <taxon>Trichuridae</taxon>
        <taxon>Trichuris</taxon>
    </lineage>
</organism>
<evidence type="ECO:0000313" key="4">
    <source>
        <dbReference type="Proteomes" id="UP000030764"/>
    </source>
</evidence>
<protein>
    <submittedName>
        <fullName evidence="2">Uncharacterized protein</fullName>
    </submittedName>
</protein>
<evidence type="ECO:0000256" key="1">
    <source>
        <dbReference type="SAM" id="MobiDB-lite"/>
    </source>
</evidence>
<sequence>MAAIVRIPDKPVANATSAKLNQKDMNASASRTEKLQPHPELGPTGIDSKMKGNFSLVETGRGKNHVLSRGPKIGAKEVVQTLQTVPSARFPPEKTRLRHQKG</sequence>
<dbReference type="Proteomes" id="UP000030764">
    <property type="component" value="Unassembled WGS sequence"/>
</dbReference>
<dbReference type="EMBL" id="KL363196">
    <property type="protein sequence ID" value="KFD55946.1"/>
    <property type="molecule type" value="Genomic_DNA"/>
</dbReference>
<evidence type="ECO:0000313" key="2">
    <source>
        <dbReference type="EMBL" id="KFD55946.1"/>
    </source>
</evidence>
<feature type="region of interest" description="Disordered" evidence="1">
    <location>
        <begin position="1"/>
        <end position="51"/>
    </location>
</feature>
<gene>
    <name evidence="2" type="ORF">M513_03070</name>
    <name evidence="3" type="ORF">M514_03070</name>
</gene>
<dbReference type="Proteomes" id="UP000030758">
    <property type="component" value="Unassembled WGS sequence"/>
</dbReference>
<dbReference type="AlphaFoldDB" id="A0A085MFF0"/>
<accession>A0A085MFF0</accession>